<evidence type="ECO:0000313" key="10">
    <source>
        <dbReference type="EMBL" id="THG33276.1"/>
    </source>
</evidence>
<dbReference type="AlphaFoldDB" id="A0A4S4FUJ1"/>
<comment type="caution">
    <text evidence="10">The sequence shown here is derived from an EMBL/GenBank/DDBJ whole genome shotgun (WGS) entry which is preliminary data.</text>
</comment>
<feature type="transmembrane region" description="Helical" evidence="8">
    <location>
        <begin position="257"/>
        <end position="275"/>
    </location>
</feature>
<dbReference type="PROSITE" id="PS50928">
    <property type="entry name" value="ABC_TM1"/>
    <property type="match status" value="1"/>
</dbReference>
<dbReference type="InterPro" id="IPR025966">
    <property type="entry name" value="OppC_N"/>
</dbReference>
<feature type="transmembrane region" description="Helical" evidence="8">
    <location>
        <begin position="81"/>
        <end position="114"/>
    </location>
</feature>
<evidence type="ECO:0000256" key="6">
    <source>
        <dbReference type="ARBA" id="ARBA00022989"/>
    </source>
</evidence>
<keyword evidence="3" id="KW-1003">Cell membrane</keyword>
<comment type="similarity">
    <text evidence="8">Belongs to the binding-protein-dependent transport system permease family.</text>
</comment>
<evidence type="ECO:0000256" key="1">
    <source>
        <dbReference type="ARBA" id="ARBA00004429"/>
    </source>
</evidence>
<dbReference type="SUPFAM" id="SSF161098">
    <property type="entry name" value="MetI-like"/>
    <property type="match status" value="1"/>
</dbReference>
<feature type="transmembrane region" description="Helical" evidence="8">
    <location>
        <begin position="24"/>
        <end position="45"/>
    </location>
</feature>
<accession>A0A4S4FUJ1</accession>
<keyword evidence="4" id="KW-0997">Cell inner membrane</keyword>
<dbReference type="Pfam" id="PF12911">
    <property type="entry name" value="OppC_N"/>
    <property type="match status" value="1"/>
</dbReference>
<feature type="domain" description="ABC transmembrane type-1" evidence="9">
    <location>
        <begin position="85"/>
        <end position="275"/>
    </location>
</feature>
<organism evidence="10 11">
    <name type="scientific">Naasia lichenicola</name>
    <dbReference type="NCBI Taxonomy" id="2565933"/>
    <lineage>
        <taxon>Bacteria</taxon>
        <taxon>Bacillati</taxon>
        <taxon>Actinomycetota</taxon>
        <taxon>Actinomycetes</taxon>
        <taxon>Micrococcales</taxon>
        <taxon>Microbacteriaceae</taxon>
        <taxon>Naasia</taxon>
    </lineage>
</organism>
<dbReference type="OrthoDB" id="9812701at2"/>
<dbReference type="GO" id="GO:0055085">
    <property type="term" value="P:transmembrane transport"/>
    <property type="evidence" value="ECO:0007669"/>
    <property type="project" value="InterPro"/>
</dbReference>
<keyword evidence="2 8" id="KW-0813">Transport</keyword>
<dbReference type="EMBL" id="SSSM01000001">
    <property type="protein sequence ID" value="THG33276.1"/>
    <property type="molecule type" value="Genomic_DNA"/>
</dbReference>
<keyword evidence="11" id="KW-1185">Reference proteome</keyword>
<dbReference type="PANTHER" id="PTHR43386">
    <property type="entry name" value="OLIGOPEPTIDE TRANSPORT SYSTEM PERMEASE PROTEIN APPC"/>
    <property type="match status" value="1"/>
</dbReference>
<dbReference type="InterPro" id="IPR035906">
    <property type="entry name" value="MetI-like_sf"/>
</dbReference>
<protein>
    <submittedName>
        <fullName evidence="10">ABC transporter permease</fullName>
    </submittedName>
</protein>
<evidence type="ECO:0000259" key="9">
    <source>
        <dbReference type="PROSITE" id="PS50928"/>
    </source>
</evidence>
<dbReference type="Proteomes" id="UP000309133">
    <property type="component" value="Unassembled WGS sequence"/>
</dbReference>
<dbReference type="InterPro" id="IPR000515">
    <property type="entry name" value="MetI-like"/>
</dbReference>
<dbReference type="PANTHER" id="PTHR43386:SF5">
    <property type="entry name" value="PUTRESCINE EXPORT SYSTEM PERMEASE PROTEIN SAPC"/>
    <property type="match status" value="1"/>
</dbReference>
<gene>
    <name evidence="10" type="ORF">E6C64_02690</name>
</gene>
<comment type="subcellular location">
    <subcellularLocation>
        <location evidence="1">Cell inner membrane</location>
        <topology evidence="1">Multi-pass membrane protein</topology>
    </subcellularLocation>
    <subcellularLocation>
        <location evidence="8">Cell membrane</location>
        <topology evidence="8">Multi-pass membrane protein</topology>
    </subcellularLocation>
</comment>
<evidence type="ECO:0000256" key="5">
    <source>
        <dbReference type="ARBA" id="ARBA00022692"/>
    </source>
</evidence>
<evidence type="ECO:0000256" key="2">
    <source>
        <dbReference type="ARBA" id="ARBA00022448"/>
    </source>
</evidence>
<proteinExistence type="inferred from homology"/>
<dbReference type="Pfam" id="PF00528">
    <property type="entry name" value="BPD_transp_1"/>
    <property type="match status" value="1"/>
</dbReference>
<evidence type="ECO:0000256" key="7">
    <source>
        <dbReference type="ARBA" id="ARBA00023136"/>
    </source>
</evidence>
<keyword evidence="7 8" id="KW-0472">Membrane</keyword>
<dbReference type="InterPro" id="IPR050366">
    <property type="entry name" value="BP-dependent_transpt_permease"/>
</dbReference>
<evidence type="ECO:0000313" key="11">
    <source>
        <dbReference type="Proteomes" id="UP000309133"/>
    </source>
</evidence>
<evidence type="ECO:0000256" key="3">
    <source>
        <dbReference type="ARBA" id="ARBA00022475"/>
    </source>
</evidence>
<evidence type="ECO:0000256" key="4">
    <source>
        <dbReference type="ARBA" id="ARBA00022519"/>
    </source>
</evidence>
<sequence length="287" mass="29555">MSIGQLAGGRISPVARRVAQRDPLFIAAGVVMAAIVLLAVLGPLLTPYDPNQLYVGPVLSPPSVVHLMGTDDLGRDILSRVLAGGAASVFGPVVVVVLSTVLGSTVAILSAWYGGWVDAVLTRITEVVFAIPGLVLAILAVSMFGKGLIAPVLALSIAYLPVVSRLVRAGARSELGKPYMAALRIQGVGSLAISFRHLLPALLPAILAQSTIGFGYAMLDLAAISFLGLGAQPPTSDWGVMISSGQPSLLNGAPEQSLFPALLVVLTVLSVNILGARVTAWAERADA</sequence>
<keyword evidence="6 8" id="KW-1133">Transmembrane helix</keyword>
<keyword evidence="5 8" id="KW-0812">Transmembrane</keyword>
<dbReference type="CDD" id="cd06261">
    <property type="entry name" value="TM_PBP2"/>
    <property type="match status" value="1"/>
</dbReference>
<name>A0A4S4FUJ1_9MICO</name>
<feature type="transmembrane region" description="Helical" evidence="8">
    <location>
        <begin position="148"/>
        <end position="167"/>
    </location>
</feature>
<dbReference type="GO" id="GO:0005886">
    <property type="term" value="C:plasma membrane"/>
    <property type="evidence" value="ECO:0007669"/>
    <property type="project" value="UniProtKB-SubCell"/>
</dbReference>
<feature type="transmembrane region" description="Helical" evidence="8">
    <location>
        <begin position="120"/>
        <end position="141"/>
    </location>
</feature>
<dbReference type="RefSeq" id="WP_136426058.1">
    <property type="nucleotide sequence ID" value="NZ_SSSM01000001.1"/>
</dbReference>
<dbReference type="Gene3D" id="1.10.3720.10">
    <property type="entry name" value="MetI-like"/>
    <property type="match status" value="1"/>
</dbReference>
<feature type="transmembrane region" description="Helical" evidence="8">
    <location>
        <begin position="179"/>
        <end position="199"/>
    </location>
</feature>
<reference evidence="10 11" key="1">
    <citation type="submission" date="2019-04" db="EMBL/GenBank/DDBJ databases">
        <authorList>
            <person name="Jiang L."/>
        </authorList>
    </citation>
    <scope>NUCLEOTIDE SEQUENCE [LARGE SCALE GENOMIC DNA]</scope>
    <source>
        <strain evidence="10 11">YIM 131853</strain>
    </source>
</reference>
<evidence type="ECO:0000256" key="8">
    <source>
        <dbReference type="RuleBase" id="RU363032"/>
    </source>
</evidence>